<feature type="region of interest" description="Disordered" evidence="1">
    <location>
        <begin position="1"/>
        <end position="28"/>
    </location>
</feature>
<dbReference type="AlphaFoldDB" id="A0A0M0F2N7"/>
<organism evidence="2 3">
    <name type="scientific">Cellulosimicrobium cellulans F16</name>
    <dbReference type="NCBI Taxonomy" id="1350482"/>
    <lineage>
        <taxon>Bacteria</taxon>
        <taxon>Bacillati</taxon>
        <taxon>Actinomycetota</taxon>
        <taxon>Actinomycetes</taxon>
        <taxon>Micrococcales</taxon>
        <taxon>Promicromonosporaceae</taxon>
        <taxon>Cellulosimicrobium</taxon>
    </lineage>
</organism>
<sequence length="98" mass="10261">MTEDQDPAADPAQDGSHDHYFTAKPASAAERRTISVRLAGRDVEVEVASGVFSPGRLDLGTQVLLPAPPRRSTRSWRPGPAPARPTSSTSAAAGAPSR</sequence>
<dbReference type="Proteomes" id="UP000037387">
    <property type="component" value="Unassembled WGS sequence"/>
</dbReference>
<evidence type="ECO:0000256" key="1">
    <source>
        <dbReference type="SAM" id="MobiDB-lite"/>
    </source>
</evidence>
<proteinExistence type="predicted"/>
<name>A0A0M0F2N7_CELCE</name>
<protein>
    <submittedName>
        <fullName evidence="2">Uncharacterized protein</fullName>
    </submittedName>
</protein>
<gene>
    <name evidence="2" type="ORF">M768_17790</name>
</gene>
<feature type="region of interest" description="Disordered" evidence="1">
    <location>
        <begin position="60"/>
        <end position="98"/>
    </location>
</feature>
<evidence type="ECO:0000313" key="2">
    <source>
        <dbReference type="EMBL" id="KON71834.1"/>
    </source>
</evidence>
<feature type="compositionally biased region" description="Low complexity" evidence="1">
    <location>
        <begin position="84"/>
        <end position="98"/>
    </location>
</feature>
<reference evidence="2 3" key="1">
    <citation type="journal article" date="2015" name="Sci. Rep.">
        <title>Functional and structural properties of a novel cellulosome-like multienzyme complex: efficient glycoside hydrolysis of water-insoluble 7-xylosyl-10-deacetylpaclitaxel.</title>
        <authorList>
            <person name="Dou T.Y."/>
            <person name="Luan H.W."/>
            <person name="Ge G.B."/>
            <person name="Dong M.M."/>
            <person name="Zou H.F."/>
            <person name="He Y.Q."/>
            <person name="Cui P."/>
            <person name="Wang J.Y."/>
            <person name="Hao D.C."/>
            <person name="Yang S.L."/>
            <person name="Yang L."/>
        </authorList>
    </citation>
    <scope>NUCLEOTIDE SEQUENCE [LARGE SCALE GENOMIC DNA]</scope>
    <source>
        <strain evidence="2 3">F16</strain>
    </source>
</reference>
<keyword evidence="3" id="KW-1185">Reference proteome</keyword>
<comment type="caution">
    <text evidence="2">The sequence shown here is derived from an EMBL/GenBank/DDBJ whole genome shotgun (WGS) entry which is preliminary data.</text>
</comment>
<evidence type="ECO:0000313" key="3">
    <source>
        <dbReference type="Proteomes" id="UP000037387"/>
    </source>
</evidence>
<accession>A0A0M0F2N7</accession>
<dbReference type="PATRIC" id="fig|1350482.3.peg.3900"/>
<dbReference type="EMBL" id="ATNL01000014">
    <property type="protein sequence ID" value="KON71834.1"/>
    <property type="molecule type" value="Genomic_DNA"/>
</dbReference>